<gene>
    <name evidence="1" type="ORF">THII_3679</name>
</gene>
<dbReference type="HOGENOM" id="CLU_1546858_0_0_6"/>
<accession>A0A090BW47</accession>
<evidence type="ECO:0000313" key="2">
    <source>
        <dbReference type="Proteomes" id="UP000031623"/>
    </source>
</evidence>
<dbReference type="STRING" id="40754.THII_3679"/>
<keyword evidence="1" id="KW-0449">Lipoprotein</keyword>
<name>A0A090BW47_9GAMM</name>
<proteinExistence type="predicted"/>
<dbReference type="KEGG" id="tig:THII_3679"/>
<dbReference type="Proteomes" id="UP000031623">
    <property type="component" value="Chromosome"/>
</dbReference>
<protein>
    <submittedName>
        <fullName evidence="1">Lipoprotein</fullName>
    </submittedName>
</protein>
<dbReference type="AlphaFoldDB" id="A0A090BW47"/>
<dbReference type="EMBL" id="AP014633">
    <property type="protein sequence ID" value="BAP57976.1"/>
    <property type="molecule type" value="Genomic_DNA"/>
</dbReference>
<evidence type="ECO:0000313" key="1">
    <source>
        <dbReference type="EMBL" id="BAP57976.1"/>
    </source>
</evidence>
<keyword evidence="2" id="KW-1185">Reference proteome</keyword>
<reference evidence="1 2" key="1">
    <citation type="journal article" date="2014" name="ISME J.">
        <title>Ecophysiology of Thioploca ingrica as revealed by the complete genome sequence supplemented with proteomic evidence.</title>
        <authorList>
            <person name="Kojima H."/>
            <person name="Ogura Y."/>
            <person name="Yamamoto N."/>
            <person name="Togashi T."/>
            <person name="Mori H."/>
            <person name="Watanabe T."/>
            <person name="Nemoto F."/>
            <person name="Kurokawa K."/>
            <person name="Hayashi T."/>
            <person name="Fukui M."/>
        </authorList>
    </citation>
    <scope>NUCLEOTIDE SEQUENCE [LARGE SCALE GENOMIC DNA]</scope>
</reference>
<dbReference type="PROSITE" id="PS51257">
    <property type="entry name" value="PROKAR_LIPOPROTEIN"/>
    <property type="match status" value="1"/>
</dbReference>
<organism evidence="1 2">
    <name type="scientific">Thioploca ingrica</name>
    <dbReference type="NCBI Taxonomy" id="40754"/>
    <lineage>
        <taxon>Bacteria</taxon>
        <taxon>Pseudomonadati</taxon>
        <taxon>Pseudomonadota</taxon>
        <taxon>Gammaproteobacteria</taxon>
        <taxon>Thiotrichales</taxon>
        <taxon>Thiotrichaceae</taxon>
        <taxon>Thioploca</taxon>
    </lineage>
</organism>
<sequence>MQKNPVNELKGVVLLVMGIISGCTTGYETQPSGARDRSYSIGAGIYNNHIEEQEGRLEEVRHLQREAQQEQHRLAVDVNKKQLQLNEFDKELFRIIQETQQLTEQLANFKPNNTLATEKKSLMTEQLKQINLHIEQLQRDSLINRGEIATHQQQLIKLNQDVKQLWNDLQRLQ</sequence>